<proteinExistence type="predicted"/>
<reference evidence="1" key="1">
    <citation type="journal article" date="2021" name="Proc. Natl. Acad. Sci. U.S.A.">
        <title>A Catalog of Tens of Thousands of Viruses from Human Metagenomes Reveals Hidden Associations with Chronic Diseases.</title>
        <authorList>
            <person name="Tisza M.J."/>
            <person name="Buck C.B."/>
        </authorList>
    </citation>
    <scope>NUCLEOTIDE SEQUENCE</scope>
    <source>
        <strain evidence="1">CtKHS5</strain>
    </source>
</reference>
<name>A0A8S5L7T6_9CAUD</name>
<evidence type="ECO:0008006" key="2">
    <source>
        <dbReference type="Google" id="ProtNLM"/>
    </source>
</evidence>
<sequence>MSSRQNLMAKIHIGKKELGLDDETYRQGLQQITGKISCREMNIAELLKVLQAMQAKGFKVRSKFKEKRPTPRADKASYLAKITALLCNQGKPQKYADRIAKKAFGVDFVHWLEPWQLKKVIQMLAVHQRRELK</sequence>
<evidence type="ECO:0000313" key="1">
    <source>
        <dbReference type="EMBL" id="DAD65980.1"/>
    </source>
</evidence>
<dbReference type="Pfam" id="PF06252">
    <property type="entry name" value="GemA"/>
    <property type="match status" value="1"/>
</dbReference>
<dbReference type="InterPro" id="IPR009363">
    <property type="entry name" value="Phage_Mu_Gp16"/>
</dbReference>
<accession>A0A8S5L7T6</accession>
<dbReference type="EMBL" id="BK014652">
    <property type="protein sequence ID" value="DAD65980.1"/>
    <property type="molecule type" value="Genomic_DNA"/>
</dbReference>
<organism evidence="1">
    <name type="scientific">Myoviridae sp. ctKHS5</name>
    <dbReference type="NCBI Taxonomy" id="2823541"/>
    <lineage>
        <taxon>Viruses</taxon>
        <taxon>Duplodnaviria</taxon>
        <taxon>Heunggongvirae</taxon>
        <taxon>Uroviricota</taxon>
        <taxon>Caudoviricetes</taxon>
    </lineage>
</organism>
<protein>
    <recommendedName>
        <fullName evidence="2">Regulatory protein GemA</fullName>
    </recommendedName>
</protein>